<evidence type="ECO:0000256" key="4">
    <source>
        <dbReference type="ARBA" id="ARBA00005336"/>
    </source>
</evidence>
<keyword evidence="9" id="KW-0325">Glycoprotein</keyword>
<dbReference type="InterPro" id="IPR001764">
    <property type="entry name" value="Glyco_hydro_3_N"/>
</dbReference>
<name>A0A074YQ85_AURSE</name>
<evidence type="ECO:0000256" key="15">
    <source>
        <dbReference type="ARBA" id="ARBA00041276"/>
    </source>
</evidence>
<keyword evidence="10" id="KW-0119">Carbohydrate metabolism</keyword>
<protein>
    <recommendedName>
        <fullName evidence="14">Probable beta-glucosidase G</fullName>
        <ecNumber evidence="5">3.2.1.21</ecNumber>
    </recommendedName>
    <alternativeName>
        <fullName evidence="15">Beta-D-glucoside glucohydrolase G</fullName>
    </alternativeName>
    <alternativeName>
        <fullName evidence="16">Cellobiase G</fullName>
    </alternativeName>
    <alternativeName>
        <fullName evidence="17">Gentiobiase G</fullName>
    </alternativeName>
</protein>
<proteinExistence type="inferred from homology"/>
<evidence type="ECO:0000256" key="10">
    <source>
        <dbReference type="ARBA" id="ARBA00023277"/>
    </source>
</evidence>
<comment type="function">
    <text evidence="13">Beta-glucosidases are one of a number of cellulolytic enzymes involved in the degradation of cellulosic biomass. Catalyzes the last step releasing glucose from the inhibitory cellobiose.</text>
</comment>
<dbReference type="HOGENOM" id="CLU_004542_2_3_1"/>
<dbReference type="InterPro" id="IPR017853">
    <property type="entry name" value="GH"/>
</dbReference>
<comment type="pathway">
    <text evidence="3">Glycan metabolism; cellulose degradation.</text>
</comment>
<evidence type="ECO:0000256" key="1">
    <source>
        <dbReference type="ARBA" id="ARBA00000448"/>
    </source>
</evidence>
<evidence type="ECO:0000256" key="6">
    <source>
        <dbReference type="ARBA" id="ARBA00022525"/>
    </source>
</evidence>
<dbReference type="PRINTS" id="PR00133">
    <property type="entry name" value="GLHYDRLASE3"/>
</dbReference>
<dbReference type="Gene3D" id="3.40.50.1700">
    <property type="entry name" value="Glycoside hydrolase family 3 C-terminal domain"/>
    <property type="match status" value="1"/>
</dbReference>
<evidence type="ECO:0000256" key="11">
    <source>
        <dbReference type="ARBA" id="ARBA00023295"/>
    </source>
</evidence>
<dbReference type="GO" id="GO:0009251">
    <property type="term" value="P:glucan catabolic process"/>
    <property type="evidence" value="ECO:0007669"/>
    <property type="project" value="TreeGrafter"/>
</dbReference>
<keyword evidence="7 18" id="KW-0732">Signal</keyword>
<evidence type="ECO:0000313" key="20">
    <source>
        <dbReference type="EMBL" id="KEQ99943.1"/>
    </source>
</evidence>
<dbReference type="AlphaFoldDB" id="A0A074YQ85"/>
<keyword evidence="11" id="KW-0326">Glycosidase</keyword>
<gene>
    <name evidence="20" type="ORF">AUEXF2481DRAFT_35870</name>
</gene>
<feature type="chain" id="PRO_5001704981" description="Probable beta-glucosidase G" evidence="18">
    <location>
        <begin position="25"/>
        <end position="781"/>
    </location>
</feature>
<dbReference type="FunFam" id="3.20.20.300:FF:000002">
    <property type="entry name" value="Probable beta-glucosidase"/>
    <property type="match status" value="1"/>
</dbReference>
<dbReference type="STRING" id="1043005.A0A074YQ85"/>
<dbReference type="Pfam" id="PF01915">
    <property type="entry name" value="Glyco_hydro_3_C"/>
    <property type="match status" value="1"/>
</dbReference>
<dbReference type="Pfam" id="PF14310">
    <property type="entry name" value="Fn3-like"/>
    <property type="match status" value="1"/>
</dbReference>
<dbReference type="InterPro" id="IPR026891">
    <property type="entry name" value="Fn3-like"/>
</dbReference>
<organism evidence="20 21">
    <name type="scientific">Aureobasidium subglaciale (strain EXF-2481)</name>
    <name type="common">Aureobasidium pullulans var. subglaciale</name>
    <dbReference type="NCBI Taxonomy" id="1043005"/>
    <lineage>
        <taxon>Eukaryota</taxon>
        <taxon>Fungi</taxon>
        <taxon>Dikarya</taxon>
        <taxon>Ascomycota</taxon>
        <taxon>Pezizomycotina</taxon>
        <taxon>Dothideomycetes</taxon>
        <taxon>Dothideomycetidae</taxon>
        <taxon>Dothideales</taxon>
        <taxon>Saccotheciaceae</taxon>
        <taxon>Aureobasidium</taxon>
    </lineage>
</organism>
<keyword evidence="6" id="KW-0964">Secreted</keyword>
<evidence type="ECO:0000256" key="12">
    <source>
        <dbReference type="ARBA" id="ARBA00023326"/>
    </source>
</evidence>
<dbReference type="InterPro" id="IPR013783">
    <property type="entry name" value="Ig-like_fold"/>
</dbReference>
<dbReference type="PANTHER" id="PTHR42715:SF12">
    <property type="entry name" value="BETA-GLUCOSIDASE G-RELATED"/>
    <property type="match status" value="1"/>
</dbReference>
<accession>A0A074YQ85</accession>
<dbReference type="SUPFAM" id="SSF51445">
    <property type="entry name" value="(Trans)glycosidases"/>
    <property type="match status" value="1"/>
</dbReference>
<feature type="domain" description="Fibronectin type III-like" evidence="19">
    <location>
        <begin position="697"/>
        <end position="769"/>
    </location>
</feature>
<evidence type="ECO:0000256" key="8">
    <source>
        <dbReference type="ARBA" id="ARBA00022801"/>
    </source>
</evidence>
<reference evidence="20 21" key="1">
    <citation type="journal article" date="2014" name="BMC Genomics">
        <title>Genome sequencing of four Aureobasidium pullulans varieties: biotechnological potential, stress tolerance, and description of new species.</title>
        <authorList>
            <person name="Gostin Ar C."/>
            <person name="Ohm R.A."/>
            <person name="Kogej T."/>
            <person name="Sonjak S."/>
            <person name="Turk M."/>
            <person name="Zajc J."/>
            <person name="Zalar P."/>
            <person name="Grube M."/>
            <person name="Sun H."/>
            <person name="Han J."/>
            <person name="Sharma A."/>
            <person name="Chiniquy J."/>
            <person name="Ngan C.Y."/>
            <person name="Lipzen A."/>
            <person name="Barry K."/>
            <person name="Grigoriev I.V."/>
            <person name="Gunde-Cimerman N."/>
        </authorList>
    </citation>
    <scope>NUCLEOTIDE SEQUENCE [LARGE SCALE GENOMIC DNA]</scope>
    <source>
        <strain evidence="20 21">EXF-2481</strain>
    </source>
</reference>
<dbReference type="Pfam" id="PF00933">
    <property type="entry name" value="Glyco_hydro_3"/>
    <property type="match status" value="1"/>
</dbReference>
<keyword evidence="12" id="KW-0624">Polysaccharide degradation</keyword>
<sequence length="781" mass="83921">MPQTNTIKLLLCSSVLYTTTQGHGQSTLAAGGPLWSISRDWSAAINKADEFVRNLTLAEKVSMVTGNLTAGSCIGNIAPIDRVGFTGLCVQDGPLGIRTADLASVFPAGLTIAASWDPDLMYSRGFALGEEFRGKGAHVYLGPSSGAIGRHPLGGRNWEGFGPDPHLNAIATQQTILGVQDAGVQACVKHYVGNEQETQRSNTETSNGTNILALSANIDDRTMHELYLWPFAQAIRSGVASVMCAYNRVNQTYTCENGPLLNDLLREELGFQGYVMSDFFAVHSGLESATAGLDMNMPGPLSQLNSESYFGKNLANLVANGSYPLEKLDDMVRRIMIPYFHLGQDQGYPSTDPTSLALLGASYGYHIVLNTTARDVRSNHSALIRKIAAEGTILLKNEDDVLPLDKPSVIGVFGNGATDPTSLYNAGSSASENGALLVGGGSGTGRATYVVSPLEALKTRAKADGSRIVWLTDNDALAASEPTSVYPTPDICLIFLKTFASEGVDRTSFEADWNSTMVVNNVASFCPKTVVILNSGGVNTMPWANNTKVQGILSAHYPGQEMGNSIVDVLYGLVNPSGRLPYTIPQNEEDSGPSIVNITGPFMNNSNAWQDDYTDGLLVDYRRYDALNITPLYEFGYGLSYTSFSLAPNVSITKLQQVISAKPIDQAVKPGGNPDLYTPLLSVRADVQNTGKVNGAAIPQLYVSLPQNSVPLGTPIRMLRSFKKIPLEFGQQVTVESLLSRKDLSFWDVESQNWIVPAGQITIEVGFSSRDLRAVGTVELL</sequence>
<dbReference type="InParanoid" id="A0A074YQ85"/>
<evidence type="ECO:0000256" key="16">
    <source>
        <dbReference type="ARBA" id="ARBA00041601"/>
    </source>
</evidence>
<dbReference type="InterPro" id="IPR002772">
    <property type="entry name" value="Glyco_hydro_3_C"/>
</dbReference>
<comment type="similarity">
    <text evidence="4">Belongs to the glycosyl hydrolase 3 family.</text>
</comment>
<dbReference type="PANTHER" id="PTHR42715">
    <property type="entry name" value="BETA-GLUCOSIDASE"/>
    <property type="match status" value="1"/>
</dbReference>
<evidence type="ECO:0000256" key="3">
    <source>
        <dbReference type="ARBA" id="ARBA00004987"/>
    </source>
</evidence>
<dbReference type="Gene3D" id="2.60.40.10">
    <property type="entry name" value="Immunoglobulins"/>
    <property type="match status" value="1"/>
</dbReference>
<dbReference type="OMA" id="PTCANNA"/>
<dbReference type="InterPro" id="IPR036962">
    <property type="entry name" value="Glyco_hydro_3_N_sf"/>
</dbReference>
<keyword evidence="8 20" id="KW-0378">Hydrolase</keyword>
<evidence type="ECO:0000256" key="7">
    <source>
        <dbReference type="ARBA" id="ARBA00022729"/>
    </source>
</evidence>
<feature type="signal peptide" evidence="18">
    <location>
        <begin position="1"/>
        <end position="24"/>
    </location>
</feature>
<dbReference type="InterPro" id="IPR036881">
    <property type="entry name" value="Glyco_hydro_3_C_sf"/>
</dbReference>
<evidence type="ECO:0000256" key="18">
    <source>
        <dbReference type="SAM" id="SignalP"/>
    </source>
</evidence>
<evidence type="ECO:0000256" key="14">
    <source>
        <dbReference type="ARBA" id="ARBA00039579"/>
    </source>
</evidence>
<keyword evidence="21" id="KW-1185">Reference proteome</keyword>
<evidence type="ECO:0000313" key="21">
    <source>
        <dbReference type="Proteomes" id="UP000030641"/>
    </source>
</evidence>
<dbReference type="SUPFAM" id="SSF52279">
    <property type="entry name" value="Beta-D-glucan exohydrolase, C-terminal domain"/>
    <property type="match status" value="1"/>
</dbReference>
<dbReference type="InterPro" id="IPR050288">
    <property type="entry name" value="Cellulose_deg_GH3"/>
</dbReference>
<evidence type="ECO:0000256" key="2">
    <source>
        <dbReference type="ARBA" id="ARBA00004613"/>
    </source>
</evidence>
<dbReference type="GO" id="GO:0005576">
    <property type="term" value="C:extracellular region"/>
    <property type="evidence" value="ECO:0007669"/>
    <property type="project" value="UniProtKB-SubCell"/>
</dbReference>
<dbReference type="OrthoDB" id="416222at2759"/>
<dbReference type="SMART" id="SM01217">
    <property type="entry name" value="Fn3_like"/>
    <property type="match status" value="1"/>
</dbReference>
<dbReference type="EC" id="3.2.1.21" evidence="5"/>
<dbReference type="Proteomes" id="UP000030641">
    <property type="component" value="Unassembled WGS sequence"/>
</dbReference>
<comment type="subcellular location">
    <subcellularLocation>
        <location evidence="2">Secreted</location>
    </subcellularLocation>
</comment>
<dbReference type="RefSeq" id="XP_013348215.1">
    <property type="nucleotide sequence ID" value="XM_013492761.1"/>
</dbReference>
<evidence type="ECO:0000256" key="13">
    <source>
        <dbReference type="ARBA" id="ARBA00024983"/>
    </source>
</evidence>
<dbReference type="Gene3D" id="3.20.20.300">
    <property type="entry name" value="Glycoside hydrolase, family 3, N-terminal domain"/>
    <property type="match status" value="1"/>
</dbReference>
<evidence type="ECO:0000256" key="5">
    <source>
        <dbReference type="ARBA" id="ARBA00012744"/>
    </source>
</evidence>
<evidence type="ECO:0000259" key="19">
    <source>
        <dbReference type="SMART" id="SM01217"/>
    </source>
</evidence>
<comment type="catalytic activity">
    <reaction evidence="1">
        <text>Hydrolysis of terminal, non-reducing beta-D-glucosyl residues with release of beta-D-glucose.</text>
        <dbReference type="EC" id="3.2.1.21"/>
    </reaction>
</comment>
<evidence type="ECO:0000256" key="9">
    <source>
        <dbReference type="ARBA" id="ARBA00023180"/>
    </source>
</evidence>
<dbReference type="EMBL" id="KL584750">
    <property type="protein sequence ID" value="KEQ99943.1"/>
    <property type="molecule type" value="Genomic_DNA"/>
</dbReference>
<dbReference type="GO" id="GO:0008422">
    <property type="term" value="F:beta-glucosidase activity"/>
    <property type="evidence" value="ECO:0007669"/>
    <property type="project" value="UniProtKB-EC"/>
</dbReference>
<dbReference type="GeneID" id="25365425"/>
<evidence type="ECO:0000256" key="17">
    <source>
        <dbReference type="ARBA" id="ARBA00041808"/>
    </source>
</evidence>